<organism evidence="1 2">
    <name type="scientific">Pseudovirgaria hyperparasitica</name>
    <dbReference type="NCBI Taxonomy" id="470096"/>
    <lineage>
        <taxon>Eukaryota</taxon>
        <taxon>Fungi</taxon>
        <taxon>Dikarya</taxon>
        <taxon>Ascomycota</taxon>
        <taxon>Pezizomycotina</taxon>
        <taxon>Dothideomycetes</taxon>
        <taxon>Dothideomycetes incertae sedis</taxon>
        <taxon>Acrospermales</taxon>
        <taxon>Acrospermaceae</taxon>
        <taxon>Pseudovirgaria</taxon>
    </lineage>
</organism>
<reference evidence="1" key="1">
    <citation type="journal article" date="2020" name="Stud. Mycol.">
        <title>101 Dothideomycetes genomes: a test case for predicting lifestyles and emergence of pathogens.</title>
        <authorList>
            <person name="Haridas S."/>
            <person name="Albert R."/>
            <person name="Binder M."/>
            <person name="Bloem J."/>
            <person name="Labutti K."/>
            <person name="Salamov A."/>
            <person name="Andreopoulos B."/>
            <person name="Baker S."/>
            <person name="Barry K."/>
            <person name="Bills G."/>
            <person name="Bluhm B."/>
            <person name="Cannon C."/>
            <person name="Castanera R."/>
            <person name="Culley D."/>
            <person name="Daum C."/>
            <person name="Ezra D."/>
            <person name="Gonzalez J."/>
            <person name="Henrissat B."/>
            <person name="Kuo A."/>
            <person name="Liang C."/>
            <person name="Lipzen A."/>
            <person name="Lutzoni F."/>
            <person name="Magnuson J."/>
            <person name="Mondo S."/>
            <person name="Nolan M."/>
            <person name="Ohm R."/>
            <person name="Pangilinan J."/>
            <person name="Park H.-J."/>
            <person name="Ramirez L."/>
            <person name="Alfaro M."/>
            <person name="Sun H."/>
            <person name="Tritt A."/>
            <person name="Yoshinaga Y."/>
            <person name="Zwiers L.-H."/>
            <person name="Turgeon B."/>
            <person name="Goodwin S."/>
            <person name="Spatafora J."/>
            <person name="Crous P."/>
            <person name="Grigoriev I."/>
        </authorList>
    </citation>
    <scope>NUCLEOTIDE SEQUENCE</scope>
    <source>
        <strain evidence="1">CBS 121739</strain>
    </source>
</reference>
<gene>
    <name evidence="1" type="ORF">EJ05DRAFT_239820</name>
</gene>
<protein>
    <submittedName>
        <fullName evidence="1">Uncharacterized protein</fullName>
    </submittedName>
</protein>
<dbReference type="GeneID" id="54481096"/>
<name>A0A6A6WFL1_9PEZI</name>
<dbReference type="RefSeq" id="XP_033603137.1">
    <property type="nucleotide sequence ID" value="XM_033740042.1"/>
</dbReference>
<dbReference type="EMBL" id="ML996567">
    <property type="protein sequence ID" value="KAF2760686.1"/>
    <property type="molecule type" value="Genomic_DNA"/>
</dbReference>
<keyword evidence="2" id="KW-1185">Reference proteome</keyword>
<dbReference type="AlphaFoldDB" id="A0A6A6WFL1"/>
<proteinExistence type="predicted"/>
<accession>A0A6A6WFL1</accession>
<dbReference type="Proteomes" id="UP000799437">
    <property type="component" value="Unassembled WGS sequence"/>
</dbReference>
<evidence type="ECO:0000313" key="2">
    <source>
        <dbReference type="Proteomes" id="UP000799437"/>
    </source>
</evidence>
<sequence length="85" mass="9450">MPESCGRRGMPNLSSGMSRLDGLKPVLCAVIARVADRPKHSMIRPQFPSDKIVLLVTRICTIERACNHHQSCRQCSNVNASICRM</sequence>
<evidence type="ECO:0000313" key="1">
    <source>
        <dbReference type="EMBL" id="KAF2760686.1"/>
    </source>
</evidence>